<reference evidence="6" key="1">
    <citation type="submission" date="2022-07" db="EMBL/GenBank/DDBJ databases">
        <title>Tahibacter sp., a new gammaproteobacterium isolated from the silt sample collected at pig farm.</title>
        <authorList>
            <person name="Chen H."/>
        </authorList>
    </citation>
    <scope>NUCLEOTIDE SEQUENCE</scope>
    <source>
        <strain evidence="6">P2K</strain>
    </source>
</reference>
<keyword evidence="7" id="KW-1185">Reference proteome</keyword>
<dbReference type="PANTHER" id="PTHR33337">
    <property type="entry name" value="GFA DOMAIN-CONTAINING PROTEIN"/>
    <property type="match status" value="1"/>
</dbReference>
<name>A0ABT1QXM7_9GAMM</name>
<keyword evidence="4" id="KW-0456">Lyase</keyword>
<evidence type="ECO:0000256" key="1">
    <source>
        <dbReference type="ARBA" id="ARBA00005495"/>
    </source>
</evidence>
<dbReference type="InterPro" id="IPR006913">
    <property type="entry name" value="CENP-V/GFA"/>
</dbReference>
<organism evidence="6 7">
    <name type="scientific">Tahibacter harae</name>
    <dbReference type="NCBI Taxonomy" id="2963937"/>
    <lineage>
        <taxon>Bacteria</taxon>
        <taxon>Pseudomonadati</taxon>
        <taxon>Pseudomonadota</taxon>
        <taxon>Gammaproteobacteria</taxon>
        <taxon>Lysobacterales</taxon>
        <taxon>Rhodanobacteraceae</taxon>
        <taxon>Tahibacter</taxon>
    </lineage>
</organism>
<keyword evidence="3" id="KW-0862">Zinc</keyword>
<dbReference type="Gene3D" id="3.90.1590.10">
    <property type="entry name" value="glutathione-dependent formaldehyde- activating enzyme (gfa)"/>
    <property type="match status" value="1"/>
</dbReference>
<evidence type="ECO:0000259" key="5">
    <source>
        <dbReference type="PROSITE" id="PS51891"/>
    </source>
</evidence>
<dbReference type="EMBL" id="JANFQO010000024">
    <property type="protein sequence ID" value="MCQ4167048.1"/>
    <property type="molecule type" value="Genomic_DNA"/>
</dbReference>
<dbReference type="Pfam" id="PF04828">
    <property type="entry name" value="GFA"/>
    <property type="match status" value="1"/>
</dbReference>
<dbReference type="InterPro" id="IPR011057">
    <property type="entry name" value="Mss4-like_sf"/>
</dbReference>
<evidence type="ECO:0000313" key="6">
    <source>
        <dbReference type="EMBL" id="MCQ4167048.1"/>
    </source>
</evidence>
<dbReference type="RefSeq" id="WP_255916235.1">
    <property type="nucleotide sequence ID" value="NZ_JANFQO010000024.1"/>
</dbReference>
<evidence type="ECO:0000256" key="4">
    <source>
        <dbReference type="ARBA" id="ARBA00023239"/>
    </source>
</evidence>
<dbReference type="SUPFAM" id="SSF51316">
    <property type="entry name" value="Mss4-like"/>
    <property type="match status" value="1"/>
</dbReference>
<proteinExistence type="inferred from homology"/>
<evidence type="ECO:0000256" key="3">
    <source>
        <dbReference type="ARBA" id="ARBA00022833"/>
    </source>
</evidence>
<dbReference type="Proteomes" id="UP001165498">
    <property type="component" value="Unassembled WGS sequence"/>
</dbReference>
<protein>
    <submittedName>
        <fullName evidence="6">GFA family protein</fullName>
    </submittedName>
</protein>
<accession>A0ABT1QXM7</accession>
<keyword evidence="2" id="KW-0479">Metal-binding</keyword>
<sequence length="131" mass="14625">MTTREAHCSCGALRVTVEGEPVRVSICHCLACQRRTGALFSAQARFARANVRISGVAREFVRRGDSGGLLRFYFCPDCGATVHYQLDAQPDLIAIPVGAFADPDFPPAWISVYESRRHAWLERPPTREHHD</sequence>
<comment type="similarity">
    <text evidence="1">Belongs to the Gfa family.</text>
</comment>
<dbReference type="PROSITE" id="PS51891">
    <property type="entry name" value="CENP_V_GFA"/>
    <property type="match status" value="1"/>
</dbReference>
<evidence type="ECO:0000313" key="7">
    <source>
        <dbReference type="Proteomes" id="UP001165498"/>
    </source>
</evidence>
<dbReference type="PANTHER" id="PTHR33337:SF40">
    <property type="entry name" value="CENP-V_GFA DOMAIN-CONTAINING PROTEIN-RELATED"/>
    <property type="match status" value="1"/>
</dbReference>
<comment type="caution">
    <text evidence="6">The sequence shown here is derived from an EMBL/GenBank/DDBJ whole genome shotgun (WGS) entry which is preliminary data.</text>
</comment>
<feature type="domain" description="CENP-V/GFA" evidence="5">
    <location>
        <begin position="4"/>
        <end position="114"/>
    </location>
</feature>
<evidence type="ECO:0000256" key="2">
    <source>
        <dbReference type="ARBA" id="ARBA00022723"/>
    </source>
</evidence>
<gene>
    <name evidence="6" type="ORF">NM961_20220</name>
</gene>